<evidence type="ECO:0000313" key="3">
    <source>
        <dbReference type="Proteomes" id="UP000310477"/>
    </source>
</evidence>
<comment type="caution">
    <text evidence="2">The sequence shown here is derived from an EMBL/GenBank/DDBJ whole genome shotgun (WGS) entry which is preliminary data.</text>
</comment>
<gene>
    <name evidence="2" type="ORF">FA045_08775</name>
</gene>
<dbReference type="AlphaFoldDB" id="A0A4U1C5V1"/>
<evidence type="ECO:0000313" key="2">
    <source>
        <dbReference type="EMBL" id="TKC01322.1"/>
    </source>
</evidence>
<name>A0A4U1C5V1_9SPHI</name>
<sequence length="191" mass="21360">MRALIFGLLICISAFAKAQINLTSGQYITDDGYYTVTINFGETSLTLIEPNLTSIYKKVAPNIYSYVHARNNVDYRIEVKDAATIQTFKPSVNNSRYTLKLTNSSDVASSAQFKKYYALAEQYKAKMQTDKKDAQLWSFCAAAAMAKSTMNDEGFIDYATKIALSIKQIIINKTKCPCEDAIPPDVWNNAK</sequence>
<evidence type="ECO:0008006" key="4">
    <source>
        <dbReference type="Google" id="ProtNLM"/>
    </source>
</evidence>
<dbReference type="OrthoDB" id="761077at2"/>
<keyword evidence="1" id="KW-0732">Signal</keyword>
<feature type="chain" id="PRO_5020780121" description="DUF4468 domain-containing protein" evidence="1">
    <location>
        <begin position="19"/>
        <end position="191"/>
    </location>
</feature>
<dbReference type="RefSeq" id="WP_136876599.1">
    <property type="nucleotide sequence ID" value="NZ_SWBO01000004.1"/>
</dbReference>
<accession>A0A4U1C5V1</accession>
<feature type="signal peptide" evidence="1">
    <location>
        <begin position="1"/>
        <end position="18"/>
    </location>
</feature>
<dbReference type="EMBL" id="SWBO01000004">
    <property type="protein sequence ID" value="TKC01322.1"/>
    <property type="molecule type" value="Genomic_DNA"/>
</dbReference>
<reference evidence="2 3" key="1">
    <citation type="submission" date="2019-04" db="EMBL/GenBank/DDBJ databases">
        <title>Pedobacter sp. AR-2-6 sp. nov., isolated from Arctic soil.</title>
        <authorList>
            <person name="Dahal R.H."/>
            <person name="Kim D.-U."/>
        </authorList>
    </citation>
    <scope>NUCLEOTIDE SEQUENCE [LARGE SCALE GENOMIC DNA]</scope>
    <source>
        <strain evidence="2 3">AR-2-6</strain>
    </source>
</reference>
<proteinExistence type="predicted"/>
<protein>
    <recommendedName>
        <fullName evidence="4">DUF4468 domain-containing protein</fullName>
    </recommendedName>
</protein>
<dbReference type="Proteomes" id="UP000310477">
    <property type="component" value="Unassembled WGS sequence"/>
</dbReference>
<keyword evidence="3" id="KW-1185">Reference proteome</keyword>
<evidence type="ECO:0000256" key="1">
    <source>
        <dbReference type="SAM" id="SignalP"/>
    </source>
</evidence>
<organism evidence="2 3">
    <name type="scientific">Pedobacter cryotolerans</name>
    <dbReference type="NCBI Taxonomy" id="2571270"/>
    <lineage>
        <taxon>Bacteria</taxon>
        <taxon>Pseudomonadati</taxon>
        <taxon>Bacteroidota</taxon>
        <taxon>Sphingobacteriia</taxon>
        <taxon>Sphingobacteriales</taxon>
        <taxon>Sphingobacteriaceae</taxon>
        <taxon>Pedobacter</taxon>
    </lineage>
</organism>